<proteinExistence type="inferred from homology"/>
<dbReference type="InterPro" id="IPR000515">
    <property type="entry name" value="MetI-like"/>
</dbReference>
<dbReference type="STRING" id="454171.CP488_02815"/>
<evidence type="ECO:0000256" key="1">
    <source>
        <dbReference type="ARBA" id="ARBA00004651"/>
    </source>
</evidence>
<reference evidence="10" key="1">
    <citation type="submission" date="2013-03" db="EMBL/GenBank/DDBJ databases">
        <title>Genome sequence of Chthonomonas calidirosea, the first sequenced genome from the Armatimonadetes phylum (formally candidate division OP10).</title>
        <authorList>
            <person name="Lee K.C.Y."/>
            <person name="Morgan X.C."/>
            <person name="Dunfield P.F."/>
            <person name="Tamas I."/>
            <person name="Houghton K.M."/>
            <person name="Vyssotski M."/>
            <person name="Ryan J.L.J."/>
            <person name="Lagutin K."/>
            <person name="McDonald I.R."/>
            <person name="Stott M.B."/>
        </authorList>
    </citation>
    <scope>NUCLEOTIDE SEQUENCE [LARGE SCALE GENOMIC DNA]</scope>
    <source>
        <strain evidence="10">DSM 23976 / ICMP 18418 / T49</strain>
    </source>
</reference>
<dbReference type="InterPro" id="IPR035906">
    <property type="entry name" value="MetI-like_sf"/>
</dbReference>
<accession>S0EU30</accession>
<keyword evidence="2 7" id="KW-0813">Transport</keyword>
<feature type="transmembrane region" description="Helical" evidence="7">
    <location>
        <begin position="136"/>
        <end position="162"/>
    </location>
</feature>
<dbReference type="AlphaFoldDB" id="S0EU30"/>
<dbReference type="PANTHER" id="PTHR43163:SF6">
    <property type="entry name" value="DIPEPTIDE TRANSPORT SYSTEM PERMEASE PROTEIN DPPB-RELATED"/>
    <property type="match status" value="1"/>
</dbReference>
<evidence type="ECO:0000313" key="9">
    <source>
        <dbReference type="EMBL" id="CCW35098.1"/>
    </source>
</evidence>
<dbReference type="SUPFAM" id="SSF161098">
    <property type="entry name" value="MetI-like"/>
    <property type="match status" value="1"/>
</dbReference>
<gene>
    <name evidence="9" type="ORF">CCALI_01280</name>
</gene>
<keyword evidence="6 7" id="KW-0472">Membrane</keyword>
<dbReference type="GO" id="GO:0005886">
    <property type="term" value="C:plasma membrane"/>
    <property type="evidence" value="ECO:0007669"/>
    <property type="project" value="UniProtKB-SubCell"/>
</dbReference>
<feature type="transmembrane region" description="Helical" evidence="7">
    <location>
        <begin position="228"/>
        <end position="254"/>
    </location>
</feature>
<feature type="transmembrane region" description="Helical" evidence="7">
    <location>
        <begin position="9"/>
        <end position="30"/>
    </location>
</feature>
<dbReference type="PATRIC" id="fig|1303518.3.peg.1304"/>
<dbReference type="GO" id="GO:0055085">
    <property type="term" value="P:transmembrane transport"/>
    <property type="evidence" value="ECO:0007669"/>
    <property type="project" value="InterPro"/>
</dbReference>
<dbReference type="Pfam" id="PF19300">
    <property type="entry name" value="BPD_transp_1_N"/>
    <property type="match status" value="1"/>
</dbReference>
<evidence type="ECO:0000256" key="4">
    <source>
        <dbReference type="ARBA" id="ARBA00022692"/>
    </source>
</evidence>
<name>S0EU30_CHTCT</name>
<feature type="transmembrane region" description="Helical" evidence="7">
    <location>
        <begin position="274"/>
        <end position="297"/>
    </location>
</feature>
<comment type="similarity">
    <text evidence="7">Belongs to the binding-protein-dependent transport system permease family.</text>
</comment>
<dbReference type="InParanoid" id="S0EU30"/>
<keyword evidence="10" id="KW-1185">Reference proteome</keyword>
<protein>
    <submittedName>
        <fullName evidence="9">ABC-type dipeptide/oligopeptide/nickel transport systems, permease components</fullName>
    </submittedName>
</protein>
<dbReference type="Gene3D" id="1.10.3720.10">
    <property type="entry name" value="MetI-like"/>
    <property type="match status" value="1"/>
</dbReference>
<dbReference type="Pfam" id="PF00528">
    <property type="entry name" value="BPD_transp_1"/>
    <property type="match status" value="1"/>
</dbReference>
<dbReference type="RefSeq" id="WP_016482639.1">
    <property type="nucleotide sequence ID" value="NC_021487.1"/>
</dbReference>
<evidence type="ECO:0000259" key="8">
    <source>
        <dbReference type="PROSITE" id="PS50928"/>
    </source>
</evidence>
<dbReference type="CDD" id="cd06261">
    <property type="entry name" value="TM_PBP2"/>
    <property type="match status" value="1"/>
</dbReference>
<evidence type="ECO:0000256" key="7">
    <source>
        <dbReference type="RuleBase" id="RU363032"/>
    </source>
</evidence>
<keyword evidence="3" id="KW-1003">Cell membrane</keyword>
<evidence type="ECO:0000256" key="6">
    <source>
        <dbReference type="ARBA" id="ARBA00023136"/>
    </source>
</evidence>
<dbReference type="PROSITE" id="PS50928">
    <property type="entry name" value="ABC_TM1"/>
    <property type="match status" value="1"/>
</dbReference>
<dbReference type="FunCoup" id="S0EU30">
    <property type="interactions" value="133"/>
</dbReference>
<dbReference type="eggNOG" id="COG0601">
    <property type="taxonomic scope" value="Bacteria"/>
</dbReference>
<evidence type="ECO:0000256" key="3">
    <source>
        <dbReference type="ARBA" id="ARBA00022475"/>
    </source>
</evidence>
<dbReference type="KEGG" id="ccz:CCALI_01280"/>
<keyword evidence="4 7" id="KW-0812">Transmembrane</keyword>
<evidence type="ECO:0000256" key="5">
    <source>
        <dbReference type="ARBA" id="ARBA00022989"/>
    </source>
</evidence>
<sequence length="312" mass="33972">MLLYILRRLAVAVPMVLAIVFIVFVVARLAPASPIDIILGGKGTPQARRALEHAYGLDRPILVQFGAYLVGLLHGDLGRSFVHGQEPVRLIFARDFPVTAQLALQAFLFTFLVGVPAGLLAAYYHNSWFDRVLMTVVVLLVSVPSFVLGPLLVLFIAVRLGWLPVSGWDTPASTILPTITLGARSAALVARMMRSSLLEVLQQDYIRVALAKGLTRAQAVWRHGMKNAFLPVLTVLGTTLGYLLTGSFVVETIFQVPGIGYESVRSIAARDYPIIQATALLVALIFVVVNLLVDILYGWFDPRARLVGGSSQ</sequence>
<keyword evidence="5 7" id="KW-1133">Transmembrane helix</keyword>
<evidence type="ECO:0000256" key="2">
    <source>
        <dbReference type="ARBA" id="ARBA00022448"/>
    </source>
</evidence>
<feature type="transmembrane region" description="Helical" evidence="7">
    <location>
        <begin position="102"/>
        <end position="124"/>
    </location>
</feature>
<dbReference type="EMBL" id="HF951689">
    <property type="protein sequence ID" value="CCW35098.1"/>
    <property type="molecule type" value="Genomic_DNA"/>
</dbReference>
<dbReference type="PANTHER" id="PTHR43163">
    <property type="entry name" value="DIPEPTIDE TRANSPORT SYSTEM PERMEASE PROTEIN DPPB-RELATED"/>
    <property type="match status" value="1"/>
</dbReference>
<dbReference type="InterPro" id="IPR045621">
    <property type="entry name" value="BPD_transp_1_N"/>
</dbReference>
<organism evidence="9 10">
    <name type="scientific">Chthonomonas calidirosea (strain DSM 23976 / ICMP 18418 / T49)</name>
    <dbReference type="NCBI Taxonomy" id="1303518"/>
    <lineage>
        <taxon>Bacteria</taxon>
        <taxon>Bacillati</taxon>
        <taxon>Armatimonadota</taxon>
        <taxon>Chthonomonadia</taxon>
        <taxon>Chthonomonadales</taxon>
        <taxon>Chthonomonadaceae</taxon>
        <taxon>Chthonomonas</taxon>
    </lineage>
</organism>
<dbReference type="HOGENOM" id="CLU_036879_1_2_0"/>
<feature type="domain" description="ABC transmembrane type-1" evidence="8">
    <location>
        <begin position="96"/>
        <end position="293"/>
    </location>
</feature>
<dbReference type="OrthoDB" id="9773221at2"/>
<comment type="subcellular location">
    <subcellularLocation>
        <location evidence="1 7">Cell membrane</location>
        <topology evidence="1 7">Multi-pass membrane protein</topology>
    </subcellularLocation>
</comment>
<dbReference type="Proteomes" id="UP000014227">
    <property type="component" value="Chromosome I"/>
</dbReference>
<evidence type="ECO:0000313" key="10">
    <source>
        <dbReference type="Proteomes" id="UP000014227"/>
    </source>
</evidence>